<comment type="catalytic activity">
    <reaction evidence="1 9">
        <text>guanosine(46) in tRNA + S-adenosyl-L-methionine = N(7)-methylguanosine(46) in tRNA + S-adenosyl-L-homocysteine</text>
        <dbReference type="Rhea" id="RHEA:42708"/>
        <dbReference type="Rhea" id="RHEA-COMP:10188"/>
        <dbReference type="Rhea" id="RHEA-COMP:10189"/>
        <dbReference type="ChEBI" id="CHEBI:57856"/>
        <dbReference type="ChEBI" id="CHEBI:59789"/>
        <dbReference type="ChEBI" id="CHEBI:74269"/>
        <dbReference type="ChEBI" id="CHEBI:74480"/>
        <dbReference type="EC" id="2.1.1.33"/>
    </reaction>
</comment>
<evidence type="ECO:0000256" key="3">
    <source>
        <dbReference type="ARBA" id="ARBA00022603"/>
    </source>
</evidence>
<feature type="binding site" evidence="9">
    <location>
        <position position="112"/>
    </location>
    <ligand>
        <name>S-adenosyl-L-methionine</name>
        <dbReference type="ChEBI" id="CHEBI:59789"/>
    </ligand>
</feature>
<dbReference type="EMBL" id="QPJY01000005">
    <property type="protein sequence ID" value="RCX30312.1"/>
    <property type="molecule type" value="Genomic_DNA"/>
</dbReference>
<dbReference type="Gene3D" id="3.40.50.150">
    <property type="entry name" value="Vaccinia Virus protein VP39"/>
    <property type="match status" value="1"/>
</dbReference>
<feature type="binding site" evidence="9">
    <location>
        <begin position="208"/>
        <end position="211"/>
    </location>
    <ligand>
        <name>substrate</name>
    </ligand>
</feature>
<evidence type="ECO:0000313" key="10">
    <source>
        <dbReference type="EMBL" id="RCX30312.1"/>
    </source>
</evidence>
<dbReference type="InterPro" id="IPR003358">
    <property type="entry name" value="tRNA_(Gua-N-7)_MeTrfase_Trmb"/>
</dbReference>
<keyword evidence="5 9" id="KW-0949">S-adenosyl-L-methionine</keyword>
<dbReference type="GO" id="GO:0008176">
    <property type="term" value="F:tRNA (guanine(46)-N7)-methyltransferase activity"/>
    <property type="evidence" value="ECO:0007669"/>
    <property type="project" value="UniProtKB-UniRule"/>
</dbReference>
<dbReference type="Proteomes" id="UP000252707">
    <property type="component" value="Unassembled WGS sequence"/>
</dbReference>
<dbReference type="PROSITE" id="PS51625">
    <property type="entry name" value="SAM_MT_TRMB"/>
    <property type="match status" value="1"/>
</dbReference>
<dbReference type="InterPro" id="IPR055361">
    <property type="entry name" value="tRNA_methyltr_TrmB_bact"/>
</dbReference>
<dbReference type="CDD" id="cd02440">
    <property type="entry name" value="AdoMet_MTases"/>
    <property type="match status" value="1"/>
</dbReference>
<feature type="binding site" evidence="9">
    <location>
        <position position="139"/>
    </location>
    <ligand>
        <name>substrate</name>
    </ligand>
</feature>
<dbReference type="GO" id="GO:0043527">
    <property type="term" value="C:tRNA methyltransferase complex"/>
    <property type="evidence" value="ECO:0007669"/>
    <property type="project" value="TreeGrafter"/>
</dbReference>
<dbReference type="RefSeq" id="WP_114279914.1">
    <property type="nucleotide sequence ID" value="NZ_QPJY01000005.1"/>
</dbReference>
<dbReference type="FunFam" id="3.40.50.150:FF:000035">
    <property type="entry name" value="tRNA (guanine-N(7)-)-methyltransferase"/>
    <property type="match status" value="1"/>
</dbReference>
<gene>
    <name evidence="9" type="primary">trmB</name>
    <name evidence="10" type="ORF">DFQ59_105146</name>
</gene>
<dbReference type="Pfam" id="PF02390">
    <property type="entry name" value="Methyltransf_4"/>
    <property type="match status" value="1"/>
</dbReference>
<evidence type="ECO:0000256" key="4">
    <source>
        <dbReference type="ARBA" id="ARBA00022679"/>
    </source>
</evidence>
<sequence length="230" mass="25932">MTEAPPKHRPIRSFVRREGRMTPAQQRALDELWPVYGLDLENCPLDPEAVFGRRAPLTLEIGFGMGDALLAMAAAAPDADFIGVEVHRPGVGSLLNRLQAAGVTNVRVFCADAVEVLERCLPAGSLDRVCLFFPDPWHKKRHHKRRLVQPPFVERVRGRLAPGGVFHLATDWEDYARHMLEVLSRSEGLRNTAPDGRFVPRPSYRPETKFERRGMRLGHGVWDLVFERAG</sequence>
<comment type="caution">
    <text evidence="9">Lacks conserved residue(s) required for the propagation of feature annotation.</text>
</comment>
<feature type="binding site" evidence="9">
    <location>
        <position position="135"/>
    </location>
    <ligand>
        <name>S-adenosyl-L-methionine</name>
        <dbReference type="ChEBI" id="CHEBI:59789"/>
    </ligand>
</feature>
<comment type="caution">
    <text evidence="10">The sequence shown here is derived from an EMBL/GenBank/DDBJ whole genome shotgun (WGS) entry which is preliminary data.</text>
</comment>
<dbReference type="PANTHER" id="PTHR23417:SF14">
    <property type="entry name" value="PENTACOTRIPEPTIDE-REPEAT REGION OF PRORP DOMAIN-CONTAINING PROTEIN"/>
    <property type="match status" value="1"/>
</dbReference>
<evidence type="ECO:0000256" key="2">
    <source>
        <dbReference type="ARBA" id="ARBA00003015"/>
    </source>
</evidence>
<reference evidence="10 11" key="1">
    <citation type="submission" date="2018-07" db="EMBL/GenBank/DDBJ databases">
        <title>Genomic Encyclopedia of Type Strains, Phase IV (KMG-IV): sequencing the most valuable type-strain genomes for metagenomic binning, comparative biology and taxonomic classification.</title>
        <authorList>
            <person name="Goeker M."/>
        </authorList>
    </citation>
    <scope>NUCLEOTIDE SEQUENCE [LARGE SCALE GENOMIC DNA]</scope>
    <source>
        <strain evidence="10 11">DSM 26407</strain>
    </source>
</reference>
<dbReference type="NCBIfam" id="TIGR00091">
    <property type="entry name" value="tRNA (guanosine(46)-N7)-methyltransferase TrmB"/>
    <property type="match status" value="1"/>
</dbReference>
<protein>
    <recommendedName>
        <fullName evidence="9">tRNA (guanine-N(7)-)-methyltransferase</fullName>
        <ecNumber evidence="9">2.1.1.33</ecNumber>
    </recommendedName>
    <alternativeName>
        <fullName evidence="9">tRNA (guanine(46)-N(7))-methyltransferase</fullName>
    </alternativeName>
    <alternativeName>
        <fullName evidence="9">tRNA(m7G46)-methyltransferase</fullName>
    </alternativeName>
</protein>
<evidence type="ECO:0000256" key="5">
    <source>
        <dbReference type="ARBA" id="ARBA00022691"/>
    </source>
</evidence>
<comment type="function">
    <text evidence="2 9">Catalyzes the formation of N(7)-methylguanine at position 46 (m7G46) in tRNA.</text>
</comment>
<keyword evidence="6 9" id="KW-0819">tRNA processing</keyword>
<dbReference type="InterPro" id="IPR029063">
    <property type="entry name" value="SAM-dependent_MTases_sf"/>
</dbReference>
<keyword evidence="11" id="KW-1185">Reference proteome</keyword>
<dbReference type="EC" id="2.1.1.33" evidence="9"/>
<organism evidence="10 11">
    <name type="scientific">Thioalbus denitrificans</name>
    <dbReference type="NCBI Taxonomy" id="547122"/>
    <lineage>
        <taxon>Bacteria</taxon>
        <taxon>Pseudomonadati</taxon>
        <taxon>Pseudomonadota</taxon>
        <taxon>Gammaproteobacteria</taxon>
        <taxon>Chromatiales</taxon>
        <taxon>Ectothiorhodospiraceae</taxon>
        <taxon>Thioalbus</taxon>
    </lineage>
</organism>
<dbReference type="OrthoDB" id="9802090at2"/>
<proteinExistence type="inferred from homology"/>
<name>A0A369C8G3_9GAMM</name>
<feature type="binding site" evidence="9">
    <location>
        <position position="60"/>
    </location>
    <ligand>
        <name>S-adenosyl-L-methionine</name>
        <dbReference type="ChEBI" id="CHEBI:59789"/>
    </ligand>
</feature>
<comment type="pathway">
    <text evidence="7 9">tRNA modification; N(7)-methylguanine-tRNA biosynthesis.</text>
</comment>
<dbReference type="PANTHER" id="PTHR23417">
    <property type="entry name" value="3-DEOXY-D-MANNO-OCTULOSONIC-ACID TRANSFERASE/TRNA GUANINE-N 7 - -METHYLTRANSFERASE"/>
    <property type="match status" value="1"/>
</dbReference>
<dbReference type="SUPFAM" id="SSF53335">
    <property type="entry name" value="S-adenosyl-L-methionine-dependent methyltransferases"/>
    <property type="match status" value="1"/>
</dbReference>
<keyword evidence="4 9" id="KW-0808">Transferase</keyword>
<dbReference type="UniPathway" id="UPA00989"/>
<feature type="binding site" evidence="9">
    <location>
        <position position="171"/>
    </location>
    <ligand>
        <name>substrate</name>
    </ligand>
</feature>
<evidence type="ECO:0000256" key="8">
    <source>
        <dbReference type="ARBA" id="ARBA00060767"/>
    </source>
</evidence>
<evidence type="ECO:0000256" key="7">
    <source>
        <dbReference type="ARBA" id="ARBA00060552"/>
    </source>
</evidence>
<keyword evidence="3 9" id="KW-0489">Methyltransferase</keyword>
<dbReference type="AlphaFoldDB" id="A0A369C8G3"/>
<comment type="similarity">
    <text evidence="8 9">Belongs to the class I-like SAM-binding methyltransferase superfamily. TrmB family.</text>
</comment>
<feature type="binding site" evidence="9">
    <location>
        <position position="85"/>
    </location>
    <ligand>
        <name>S-adenosyl-L-methionine</name>
        <dbReference type="ChEBI" id="CHEBI:59789"/>
    </ligand>
</feature>
<accession>A0A369C8G3</accession>
<evidence type="ECO:0000256" key="6">
    <source>
        <dbReference type="ARBA" id="ARBA00022694"/>
    </source>
</evidence>
<evidence type="ECO:0000256" key="1">
    <source>
        <dbReference type="ARBA" id="ARBA00000142"/>
    </source>
</evidence>
<evidence type="ECO:0000256" key="9">
    <source>
        <dbReference type="HAMAP-Rule" id="MF_01057"/>
    </source>
</evidence>
<dbReference type="HAMAP" id="MF_01057">
    <property type="entry name" value="tRNA_methyltr_TrmB"/>
    <property type="match status" value="1"/>
</dbReference>
<evidence type="ECO:0000313" key="11">
    <source>
        <dbReference type="Proteomes" id="UP000252707"/>
    </source>
</evidence>